<reference evidence="2 3" key="1">
    <citation type="submission" date="2024-04" db="EMBL/GenBank/DDBJ databases">
        <authorList>
            <consortium name="Genoscope - CEA"/>
            <person name="William W."/>
        </authorList>
    </citation>
    <scope>NUCLEOTIDE SEQUENCE [LARGE SCALE GENOMIC DNA]</scope>
</reference>
<evidence type="ECO:0008006" key="4">
    <source>
        <dbReference type="Google" id="ProtNLM"/>
    </source>
</evidence>
<evidence type="ECO:0000256" key="1">
    <source>
        <dbReference type="SAM" id="MobiDB-lite"/>
    </source>
</evidence>
<evidence type="ECO:0000313" key="2">
    <source>
        <dbReference type="EMBL" id="CAL1539568.1"/>
    </source>
</evidence>
<sequence>MPRTYKKKPETRKYASCDDKKPQKASDMITSGASQRIVCAELGITISTLQNKLKKTHMQKSGRPIVLTEFEEKAIAEHLVATSEWVFPFYCKDILVLIKTYLDKQGRSF</sequence>
<keyword evidence="3" id="KW-1185">Reference proteome</keyword>
<organism evidence="2 3">
    <name type="scientific">Lymnaea stagnalis</name>
    <name type="common">Great pond snail</name>
    <name type="synonym">Helix stagnalis</name>
    <dbReference type="NCBI Taxonomy" id="6523"/>
    <lineage>
        <taxon>Eukaryota</taxon>
        <taxon>Metazoa</taxon>
        <taxon>Spiralia</taxon>
        <taxon>Lophotrochozoa</taxon>
        <taxon>Mollusca</taxon>
        <taxon>Gastropoda</taxon>
        <taxon>Heterobranchia</taxon>
        <taxon>Euthyneura</taxon>
        <taxon>Panpulmonata</taxon>
        <taxon>Hygrophila</taxon>
        <taxon>Lymnaeoidea</taxon>
        <taxon>Lymnaeidae</taxon>
        <taxon>Lymnaea</taxon>
    </lineage>
</organism>
<accession>A0AAV2HZ37</accession>
<dbReference type="Proteomes" id="UP001497497">
    <property type="component" value="Unassembled WGS sequence"/>
</dbReference>
<protein>
    <recommendedName>
        <fullName evidence="4">Transposase</fullName>
    </recommendedName>
</protein>
<feature type="region of interest" description="Disordered" evidence="1">
    <location>
        <begin position="1"/>
        <end position="29"/>
    </location>
</feature>
<comment type="caution">
    <text evidence="2">The sequence shown here is derived from an EMBL/GenBank/DDBJ whole genome shotgun (WGS) entry which is preliminary data.</text>
</comment>
<evidence type="ECO:0000313" key="3">
    <source>
        <dbReference type="Proteomes" id="UP001497497"/>
    </source>
</evidence>
<dbReference type="AlphaFoldDB" id="A0AAV2HZ37"/>
<name>A0AAV2HZ37_LYMST</name>
<gene>
    <name evidence="2" type="ORF">GSLYS_00013301001</name>
</gene>
<dbReference type="EMBL" id="CAXITT010000343">
    <property type="protein sequence ID" value="CAL1539568.1"/>
    <property type="molecule type" value="Genomic_DNA"/>
</dbReference>
<proteinExistence type="predicted"/>
<feature type="compositionally biased region" description="Basic and acidic residues" evidence="1">
    <location>
        <begin position="7"/>
        <end position="24"/>
    </location>
</feature>